<dbReference type="GO" id="GO:0016486">
    <property type="term" value="P:peptide hormone processing"/>
    <property type="evidence" value="ECO:0007669"/>
    <property type="project" value="TreeGrafter"/>
</dbReference>
<dbReference type="PANTHER" id="PTHR42884">
    <property type="entry name" value="PROPROTEIN CONVERTASE SUBTILISIN/KEXIN-RELATED"/>
    <property type="match status" value="1"/>
</dbReference>
<evidence type="ECO:0000256" key="2">
    <source>
        <dbReference type="ARBA" id="ARBA00022801"/>
    </source>
</evidence>
<feature type="domain" description="Peptidase S8/S53" evidence="5">
    <location>
        <begin position="26"/>
        <end position="173"/>
    </location>
</feature>
<dbReference type="Pfam" id="PF00082">
    <property type="entry name" value="Peptidase_S8"/>
    <property type="match status" value="1"/>
</dbReference>
<evidence type="ECO:0000313" key="7">
    <source>
        <dbReference type="WBParaSite" id="nRc.2.0.1.t36347-RA"/>
    </source>
</evidence>
<accession>A0A915KCB2</accession>
<proteinExistence type="inferred from homology"/>
<dbReference type="Proteomes" id="UP000887565">
    <property type="component" value="Unplaced"/>
</dbReference>
<dbReference type="GO" id="GO:0005802">
    <property type="term" value="C:trans-Golgi network"/>
    <property type="evidence" value="ECO:0007669"/>
    <property type="project" value="TreeGrafter"/>
</dbReference>
<dbReference type="Gene3D" id="3.40.50.200">
    <property type="entry name" value="Peptidase S8/S53 domain"/>
    <property type="match status" value="1"/>
</dbReference>
<sequence>MEPKQILQNFVSYRQLLEFFSTGVYHGRNGKGSIFVWASGNGGRNGDNCNCDGYANNIYTLAVSAATENDNIPDYSEVCTASLATAYSSGTCDEGGIVTTDIGHKCITGHNATSAAAPIAAAIIALALEANPLLTWRDVQHIVVRTARPAGLNDPDWRRNGAGRSYSNWFGFGLMDAQAMVELARQWEGSSMLGYCMVHSELLDV</sequence>
<evidence type="ECO:0000256" key="4">
    <source>
        <dbReference type="PROSITE-ProRule" id="PRU01240"/>
    </source>
</evidence>
<dbReference type="InterPro" id="IPR000209">
    <property type="entry name" value="Peptidase_S8/S53_dom"/>
</dbReference>
<reference evidence="7" key="1">
    <citation type="submission" date="2022-11" db="UniProtKB">
        <authorList>
            <consortium name="WormBaseParasite"/>
        </authorList>
    </citation>
    <scope>IDENTIFICATION</scope>
</reference>
<dbReference type="SUPFAM" id="SSF52743">
    <property type="entry name" value="Subtilisin-like"/>
    <property type="match status" value="1"/>
</dbReference>
<dbReference type="GO" id="GO:0000139">
    <property type="term" value="C:Golgi membrane"/>
    <property type="evidence" value="ECO:0007669"/>
    <property type="project" value="TreeGrafter"/>
</dbReference>
<dbReference type="AlphaFoldDB" id="A0A915KCB2"/>
<dbReference type="PANTHER" id="PTHR42884:SF3">
    <property type="entry name" value="FURIN-LIKE PROTEASE 1, ISOFORMS 1_1-X_2"/>
    <property type="match status" value="1"/>
</dbReference>
<comment type="similarity">
    <text evidence="4">Belongs to the peptidase S8 family.</text>
</comment>
<keyword evidence="1" id="KW-0645">Protease</keyword>
<keyword evidence="2" id="KW-0378">Hydrolase</keyword>
<name>A0A915KCB2_ROMCU</name>
<dbReference type="OMA" id="RICTIVV"/>
<organism evidence="6 7">
    <name type="scientific">Romanomermis culicivorax</name>
    <name type="common">Nematode worm</name>
    <dbReference type="NCBI Taxonomy" id="13658"/>
    <lineage>
        <taxon>Eukaryota</taxon>
        <taxon>Metazoa</taxon>
        <taxon>Ecdysozoa</taxon>
        <taxon>Nematoda</taxon>
        <taxon>Enoplea</taxon>
        <taxon>Dorylaimia</taxon>
        <taxon>Mermithida</taxon>
        <taxon>Mermithoidea</taxon>
        <taxon>Mermithidae</taxon>
        <taxon>Romanomermis</taxon>
    </lineage>
</organism>
<dbReference type="GO" id="GO:0004252">
    <property type="term" value="F:serine-type endopeptidase activity"/>
    <property type="evidence" value="ECO:0007669"/>
    <property type="project" value="InterPro"/>
</dbReference>
<dbReference type="PROSITE" id="PS51892">
    <property type="entry name" value="SUBTILASE"/>
    <property type="match status" value="1"/>
</dbReference>
<evidence type="ECO:0000313" key="6">
    <source>
        <dbReference type="Proteomes" id="UP000887565"/>
    </source>
</evidence>
<keyword evidence="6" id="KW-1185">Reference proteome</keyword>
<keyword evidence="3" id="KW-0720">Serine protease</keyword>
<dbReference type="WBParaSite" id="nRc.2.0.1.t36347-RA">
    <property type="protein sequence ID" value="nRc.2.0.1.t36347-RA"/>
    <property type="gene ID" value="nRc.2.0.1.g36347"/>
</dbReference>
<evidence type="ECO:0000259" key="5">
    <source>
        <dbReference type="Pfam" id="PF00082"/>
    </source>
</evidence>
<dbReference type="InterPro" id="IPR036852">
    <property type="entry name" value="Peptidase_S8/S53_dom_sf"/>
</dbReference>
<evidence type="ECO:0000256" key="3">
    <source>
        <dbReference type="ARBA" id="ARBA00022825"/>
    </source>
</evidence>
<protein>
    <submittedName>
        <fullName evidence="7">Peptidase S8/S53 domain-containing protein</fullName>
    </submittedName>
</protein>
<evidence type="ECO:0000256" key="1">
    <source>
        <dbReference type="ARBA" id="ARBA00022670"/>
    </source>
</evidence>
<comment type="caution">
    <text evidence="4">Lacks conserved residue(s) required for the propagation of feature annotation.</text>
</comment>